<name>A0ABU8FD13_9BACI</name>
<comment type="caution">
    <text evidence="1">The sequence shown here is derived from an EMBL/GenBank/DDBJ whole genome shotgun (WGS) entry which is preliminary data.</text>
</comment>
<dbReference type="EMBL" id="JBAWSY010000033">
    <property type="protein sequence ID" value="MEI4771926.1"/>
    <property type="molecule type" value="Genomic_DNA"/>
</dbReference>
<organism evidence="1 2">
    <name type="scientific">Psychrobacillus mangrovi</name>
    <dbReference type="NCBI Taxonomy" id="3117745"/>
    <lineage>
        <taxon>Bacteria</taxon>
        <taxon>Bacillati</taxon>
        <taxon>Bacillota</taxon>
        <taxon>Bacilli</taxon>
        <taxon>Bacillales</taxon>
        <taxon>Bacillaceae</taxon>
        <taxon>Psychrobacillus</taxon>
    </lineage>
</organism>
<evidence type="ECO:0000313" key="2">
    <source>
        <dbReference type="Proteomes" id="UP001364890"/>
    </source>
</evidence>
<sequence length="91" mass="10808">MSIEEQIHENITIRNIQPYLGKRKLPENLFIFGDSIVRESIFAFDENSQILELKSRNLKTIETYQTLNEVLREVFAVGKEMVEKKEFIEFQ</sequence>
<keyword evidence="2" id="KW-1185">Reference proteome</keyword>
<dbReference type="Proteomes" id="UP001364890">
    <property type="component" value="Unassembled WGS sequence"/>
</dbReference>
<gene>
    <name evidence="1" type="ORF">WAX74_20200</name>
</gene>
<accession>A0ABU8FD13</accession>
<proteinExistence type="predicted"/>
<reference evidence="1 2" key="1">
    <citation type="submission" date="2024-01" db="EMBL/GenBank/DDBJ databases">
        <title>Seven novel Bacillus-like species.</title>
        <authorList>
            <person name="Liu G."/>
        </authorList>
    </citation>
    <scope>NUCLEOTIDE SEQUENCE [LARGE SCALE GENOMIC DNA]</scope>
    <source>
        <strain evidence="1 2">FJAT-51614</strain>
    </source>
</reference>
<protein>
    <submittedName>
        <fullName evidence="1">Uncharacterized protein</fullName>
    </submittedName>
</protein>
<dbReference type="RefSeq" id="WP_336499476.1">
    <property type="nucleotide sequence ID" value="NZ_JBAWSY010000033.1"/>
</dbReference>
<evidence type="ECO:0000313" key="1">
    <source>
        <dbReference type="EMBL" id="MEI4771926.1"/>
    </source>
</evidence>